<dbReference type="EMBL" id="KZ819666">
    <property type="protein sequence ID" value="PWN27973.1"/>
    <property type="molecule type" value="Genomic_DNA"/>
</dbReference>
<proteinExistence type="predicted"/>
<evidence type="ECO:0000313" key="2">
    <source>
        <dbReference type="Proteomes" id="UP000245884"/>
    </source>
</evidence>
<evidence type="ECO:0008006" key="3">
    <source>
        <dbReference type="Google" id="ProtNLM"/>
    </source>
</evidence>
<dbReference type="GeneID" id="37026014"/>
<evidence type="ECO:0000313" key="1">
    <source>
        <dbReference type="EMBL" id="PWN27973.1"/>
    </source>
</evidence>
<feature type="non-terminal residue" evidence="1">
    <location>
        <position position="1"/>
    </location>
</feature>
<dbReference type="AlphaFoldDB" id="A0A316UVM6"/>
<reference evidence="1 2" key="1">
    <citation type="journal article" date="2018" name="Mol. Biol. Evol.">
        <title>Broad Genomic Sampling Reveals a Smut Pathogenic Ancestry of the Fungal Clade Ustilaginomycotina.</title>
        <authorList>
            <person name="Kijpornyongpan T."/>
            <person name="Mondo S.J."/>
            <person name="Barry K."/>
            <person name="Sandor L."/>
            <person name="Lee J."/>
            <person name="Lipzen A."/>
            <person name="Pangilinan J."/>
            <person name="LaButti K."/>
            <person name="Hainaut M."/>
            <person name="Henrissat B."/>
            <person name="Grigoriev I.V."/>
            <person name="Spatafora J.W."/>
            <person name="Aime M.C."/>
        </authorList>
    </citation>
    <scope>NUCLEOTIDE SEQUENCE [LARGE SCALE GENOMIC DNA]</scope>
    <source>
        <strain evidence="1 2">MCA 5214</strain>
    </source>
</reference>
<dbReference type="RefSeq" id="XP_025362585.1">
    <property type="nucleotide sequence ID" value="XM_025504191.1"/>
</dbReference>
<keyword evidence="2" id="KW-1185">Reference proteome</keyword>
<dbReference type="OrthoDB" id="2528391at2759"/>
<gene>
    <name evidence="1" type="ORF">BDZ90DRAFT_214422</name>
</gene>
<protein>
    <recommendedName>
        <fullName evidence="3">Ig-like domain-containing protein</fullName>
    </recommendedName>
</protein>
<organism evidence="1 2">
    <name type="scientific">Jaminaea rosea</name>
    <dbReference type="NCBI Taxonomy" id="1569628"/>
    <lineage>
        <taxon>Eukaryota</taxon>
        <taxon>Fungi</taxon>
        <taxon>Dikarya</taxon>
        <taxon>Basidiomycota</taxon>
        <taxon>Ustilaginomycotina</taxon>
        <taxon>Exobasidiomycetes</taxon>
        <taxon>Microstromatales</taxon>
        <taxon>Microstromatales incertae sedis</taxon>
        <taxon>Jaminaea</taxon>
    </lineage>
</organism>
<feature type="non-terminal residue" evidence="1">
    <location>
        <position position="137"/>
    </location>
</feature>
<accession>A0A316UVM6</accession>
<sequence>VSLSSLVLGADNPDDPSGKEVYVVSPSCGYYKCKVNWARGSTQHVTWWNAPAGGLNIHLVPTKGSGKSYTITSKVGSIHDQSSCKAQAPKGESCGSYEWKVPTDVALGEYTVEARSVAKPKVVGYTDTVVIGKTKGS</sequence>
<name>A0A316UVM6_9BASI</name>
<dbReference type="Proteomes" id="UP000245884">
    <property type="component" value="Unassembled WGS sequence"/>
</dbReference>